<dbReference type="EMBL" id="LBUZ01000009">
    <property type="protein sequence ID" value="KKQ75556.1"/>
    <property type="molecule type" value="Genomic_DNA"/>
</dbReference>
<comment type="caution">
    <text evidence="7">The sequence shown here is derived from an EMBL/GenBank/DDBJ whole genome shotgun (WGS) entry which is preliminary data.</text>
</comment>
<name>A0A0G0NEM4_9BACT</name>
<dbReference type="GO" id="GO:0005737">
    <property type="term" value="C:cytoplasm"/>
    <property type="evidence" value="ECO:0007669"/>
    <property type="project" value="TreeGrafter"/>
</dbReference>
<dbReference type="AlphaFoldDB" id="A0A0G0NEM4"/>
<evidence type="ECO:0000313" key="7">
    <source>
        <dbReference type="EMBL" id="KKQ75556.1"/>
    </source>
</evidence>
<dbReference type="GO" id="GO:0003743">
    <property type="term" value="F:translation initiation factor activity"/>
    <property type="evidence" value="ECO:0007669"/>
    <property type="project" value="UniProtKB-KW"/>
</dbReference>
<keyword evidence="5" id="KW-0342">GTP-binding</keyword>
<dbReference type="SUPFAM" id="SSF52156">
    <property type="entry name" value="Initiation factor IF2/eIF5b, domain 3"/>
    <property type="match status" value="1"/>
</dbReference>
<dbReference type="Pfam" id="PF11987">
    <property type="entry name" value="IF-2"/>
    <property type="match status" value="1"/>
</dbReference>
<feature type="domain" description="Tr-type G" evidence="6">
    <location>
        <begin position="10"/>
        <end position="185"/>
    </location>
</feature>
<comment type="similarity">
    <text evidence="1">Belongs to the TRAFAC class translation factor GTPase superfamily. Classic translation factor GTPase family. IF-2 subfamily.</text>
</comment>
<dbReference type="SUPFAM" id="SSF52540">
    <property type="entry name" value="P-loop containing nucleoside triphosphate hydrolases"/>
    <property type="match status" value="1"/>
</dbReference>
<protein>
    <submittedName>
        <fullName evidence="7">Translation initiation factor IF-2</fullName>
    </submittedName>
</protein>
<dbReference type="InterPro" id="IPR009000">
    <property type="entry name" value="Transl_B-barrel_sf"/>
</dbReference>
<dbReference type="InterPro" id="IPR015760">
    <property type="entry name" value="TIF_IF2"/>
</dbReference>
<dbReference type="FunFam" id="3.40.50.10050:FF:000001">
    <property type="entry name" value="Translation initiation factor IF-2"/>
    <property type="match status" value="1"/>
</dbReference>
<dbReference type="PATRIC" id="fig|1618569.3.peg.272"/>
<accession>A0A0G0NEM4</accession>
<keyword evidence="2 7" id="KW-0396">Initiation factor</keyword>
<dbReference type="Gene3D" id="2.40.30.10">
    <property type="entry name" value="Translation factors"/>
    <property type="match status" value="2"/>
</dbReference>
<keyword evidence="4" id="KW-0648">Protein biosynthesis</keyword>
<evidence type="ECO:0000256" key="5">
    <source>
        <dbReference type="ARBA" id="ARBA00023134"/>
    </source>
</evidence>
<dbReference type="InterPro" id="IPR027417">
    <property type="entry name" value="P-loop_NTPase"/>
</dbReference>
<dbReference type="InterPro" id="IPR005225">
    <property type="entry name" value="Small_GTP-bd"/>
</dbReference>
<dbReference type="Pfam" id="PF22042">
    <property type="entry name" value="EF-G_D2"/>
    <property type="match status" value="1"/>
</dbReference>
<dbReference type="PANTHER" id="PTHR43381">
    <property type="entry name" value="TRANSLATION INITIATION FACTOR IF-2-RELATED"/>
    <property type="match status" value="1"/>
</dbReference>
<evidence type="ECO:0000256" key="1">
    <source>
        <dbReference type="ARBA" id="ARBA00007733"/>
    </source>
</evidence>
<reference evidence="7 8" key="1">
    <citation type="journal article" date="2015" name="Nature">
        <title>rRNA introns, odd ribosomes, and small enigmatic genomes across a large radiation of phyla.</title>
        <authorList>
            <person name="Brown C.T."/>
            <person name="Hug L.A."/>
            <person name="Thomas B.C."/>
            <person name="Sharon I."/>
            <person name="Castelle C.J."/>
            <person name="Singh A."/>
            <person name="Wilkins M.J."/>
            <person name="Williams K.H."/>
            <person name="Banfield J.F."/>
        </authorList>
    </citation>
    <scope>NUCLEOTIDE SEQUENCE [LARGE SCALE GENOMIC DNA]</scope>
</reference>
<sequence>MDTKDTNIQKFPPVVAVLGHVDHGKTTLLDVIRKTSISERESGGITQRIGASSVEIDHEGKKRWITFIDTPGHQAFVKMRSRGALASDVGLLIVSADDSVMPQTKESIALLKASKIPYIVVITKIDSPGKNPEKVKKDLAKEKVMVEGYGGNVPVIEVSAKQNTNIKELLDLILLVYDLHPKEPQPSPLSPFEAVVIESKQDPKAGAKATIVVKNGTINVRDEVWANDITCKVRNLLSDIGKPVTQATVGDAVEILGFEKTPDVGSVITKEKLGSKSEIKKEESQNAKNKDSIISLILVADYVGSLEAILASVPPKADVILKKTGEVTESDILLAKSTGALILSFNTKIKPDIASFASNEKVPLKNYTVIYEMLDELNDVVEGKELSFKEQVFGIAKVQASFPFNKSKVMGIKILEGRVAKGDRVRVEREDKVIGEARIVSVRQGKDPISKVDEGQEAGIILGPELDFDIGDMVICHS</sequence>
<evidence type="ECO:0000313" key="8">
    <source>
        <dbReference type="Proteomes" id="UP000034181"/>
    </source>
</evidence>
<evidence type="ECO:0000256" key="2">
    <source>
        <dbReference type="ARBA" id="ARBA00022540"/>
    </source>
</evidence>
<dbReference type="GO" id="GO:0003924">
    <property type="term" value="F:GTPase activity"/>
    <property type="evidence" value="ECO:0007669"/>
    <property type="project" value="InterPro"/>
</dbReference>
<dbReference type="CDD" id="cd01887">
    <property type="entry name" value="IF2_eIF5B"/>
    <property type="match status" value="1"/>
</dbReference>
<dbReference type="InterPro" id="IPR053905">
    <property type="entry name" value="EF-G-like_DII"/>
</dbReference>
<evidence type="ECO:0000259" key="6">
    <source>
        <dbReference type="PROSITE" id="PS51722"/>
    </source>
</evidence>
<evidence type="ECO:0000256" key="3">
    <source>
        <dbReference type="ARBA" id="ARBA00022741"/>
    </source>
</evidence>
<gene>
    <name evidence="7" type="ORF">US96_C0009G0014</name>
</gene>
<dbReference type="Proteomes" id="UP000034181">
    <property type="component" value="Unassembled WGS sequence"/>
</dbReference>
<dbReference type="Gene3D" id="3.40.50.300">
    <property type="entry name" value="P-loop containing nucleotide triphosphate hydrolases"/>
    <property type="match status" value="1"/>
</dbReference>
<dbReference type="SUPFAM" id="SSF50447">
    <property type="entry name" value="Translation proteins"/>
    <property type="match status" value="2"/>
</dbReference>
<proteinExistence type="inferred from homology"/>
<dbReference type="FunFam" id="3.40.50.300:FF:000019">
    <property type="entry name" value="Translation initiation factor IF-2"/>
    <property type="match status" value="1"/>
</dbReference>
<dbReference type="PANTHER" id="PTHR43381:SF4">
    <property type="entry name" value="EUKARYOTIC TRANSLATION INITIATION FACTOR 5B"/>
    <property type="match status" value="1"/>
</dbReference>
<dbReference type="NCBIfam" id="TIGR00231">
    <property type="entry name" value="small_GTP"/>
    <property type="match status" value="1"/>
</dbReference>
<organism evidence="7 8">
    <name type="scientific">Candidatus Woesebacteria bacterium GW2011_GWB1_38_5b</name>
    <dbReference type="NCBI Taxonomy" id="1618569"/>
    <lineage>
        <taxon>Bacteria</taxon>
        <taxon>Candidatus Woeseibacteriota</taxon>
    </lineage>
</organism>
<dbReference type="PROSITE" id="PS51722">
    <property type="entry name" value="G_TR_2"/>
    <property type="match status" value="1"/>
</dbReference>
<evidence type="ECO:0000256" key="4">
    <source>
        <dbReference type="ARBA" id="ARBA00022917"/>
    </source>
</evidence>
<dbReference type="InterPro" id="IPR036925">
    <property type="entry name" value="TIF_IF2_dom3_sf"/>
</dbReference>
<keyword evidence="3" id="KW-0547">Nucleotide-binding</keyword>
<dbReference type="Pfam" id="PF00009">
    <property type="entry name" value="GTP_EFTU"/>
    <property type="match status" value="1"/>
</dbReference>
<dbReference type="InterPro" id="IPR023115">
    <property type="entry name" value="TIF_IF2_dom3"/>
</dbReference>
<dbReference type="GO" id="GO:0005525">
    <property type="term" value="F:GTP binding"/>
    <property type="evidence" value="ECO:0007669"/>
    <property type="project" value="UniProtKB-KW"/>
</dbReference>
<dbReference type="PRINTS" id="PR00315">
    <property type="entry name" value="ELONGATNFCT"/>
</dbReference>
<dbReference type="InterPro" id="IPR000795">
    <property type="entry name" value="T_Tr_GTP-bd_dom"/>
</dbReference>
<dbReference type="Gene3D" id="3.40.50.10050">
    <property type="entry name" value="Translation initiation factor IF- 2, domain 3"/>
    <property type="match status" value="1"/>
</dbReference>